<evidence type="ECO:0000256" key="10">
    <source>
        <dbReference type="ARBA" id="ARBA00022605"/>
    </source>
</evidence>
<dbReference type="Gene3D" id="3.30.2130.10">
    <property type="entry name" value="VC0802-like"/>
    <property type="match status" value="1"/>
</dbReference>
<gene>
    <name evidence="28" type="primary">thrA</name>
    <name evidence="28" type="ORF">Q0590_20380</name>
</gene>
<dbReference type="EC" id="2.7.2.4" evidence="28"/>
<dbReference type="SUPFAM" id="SSF55347">
    <property type="entry name" value="Glyceraldehyde-3-phosphate dehydrogenase-like, C-terminal domain"/>
    <property type="match status" value="1"/>
</dbReference>
<feature type="domain" description="ACT" evidence="27">
    <location>
        <begin position="399"/>
        <end position="472"/>
    </location>
</feature>
<keyword evidence="14" id="KW-0547">Nucleotide-binding</keyword>
<evidence type="ECO:0000256" key="25">
    <source>
        <dbReference type="ARBA" id="ARBA00048561"/>
    </source>
</evidence>
<dbReference type="InterPro" id="IPR001341">
    <property type="entry name" value="Asp_kinase"/>
</dbReference>
<evidence type="ECO:0000256" key="13">
    <source>
        <dbReference type="ARBA" id="ARBA00022723"/>
    </source>
</evidence>
<comment type="pathway">
    <text evidence="2">Amino-acid biosynthesis; L-lysine biosynthesis via DAP pathway; (S)-tetrahydrodipicolinate from L-aspartate: step 1/4.</text>
</comment>
<comment type="similarity">
    <text evidence="7">In the C-terminal section; belongs to the homoserine dehydrogenase family.</text>
</comment>
<evidence type="ECO:0000256" key="9">
    <source>
        <dbReference type="ARBA" id="ARBA00011881"/>
    </source>
</evidence>
<evidence type="ECO:0000256" key="21">
    <source>
        <dbReference type="ARBA" id="ARBA00023154"/>
    </source>
</evidence>
<keyword evidence="13" id="KW-0479">Metal-binding</keyword>
<keyword evidence="12" id="KW-0791">Threonine biosynthesis</keyword>
<evidence type="ECO:0000256" key="17">
    <source>
        <dbReference type="ARBA" id="ARBA00022857"/>
    </source>
</evidence>
<comment type="pathway">
    <text evidence="5">Amino-acid biosynthesis; L-methionine biosynthesis via de novo pathway; L-homoserine from L-aspartate: step 3/3.</text>
</comment>
<dbReference type="Gene3D" id="3.40.1160.10">
    <property type="entry name" value="Acetylglutamate kinase-like"/>
    <property type="match status" value="1"/>
</dbReference>
<evidence type="ECO:0000256" key="14">
    <source>
        <dbReference type="ARBA" id="ARBA00022741"/>
    </source>
</evidence>
<dbReference type="InterPro" id="IPR041743">
    <property type="entry name" value="AK-HSDH_N"/>
</dbReference>
<evidence type="ECO:0000256" key="16">
    <source>
        <dbReference type="ARBA" id="ARBA00022840"/>
    </source>
</evidence>
<comment type="catalytic activity">
    <reaction evidence="25">
        <text>L-aspartate + ATP = 4-phospho-L-aspartate + ADP</text>
        <dbReference type="Rhea" id="RHEA:23776"/>
        <dbReference type="ChEBI" id="CHEBI:29991"/>
        <dbReference type="ChEBI" id="CHEBI:30616"/>
        <dbReference type="ChEBI" id="CHEBI:57535"/>
        <dbReference type="ChEBI" id="CHEBI:456216"/>
        <dbReference type="EC" id="2.7.2.4"/>
    </reaction>
    <physiologicalReaction direction="left-to-right" evidence="25">
        <dbReference type="Rhea" id="RHEA:23777"/>
    </physiologicalReaction>
</comment>
<dbReference type="SUPFAM" id="SSF55021">
    <property type="entry name" value="ACT-like"/>
    <property type="match status" value="2"/>
</dbReference>
<evidence type="ECO:0000256" key="19">
    <source>
        <dbReference type="ARBA" id="ARBA00023027"/>
    </source>
</evidence>
<comment type="catalytic activity">
    <reaction evidence="26">
        <text>L-homoserine + NADP(+) = L-aspartate 4-semialdehyde + NADPH + H(+)</text>
        <dbReference type="Rhea" id="RHEA:15761"/>
        <dbReference type="ChEBI" id="CHEBI:15378"/>
        <dbReference type="ChEBI" id="CHEBI:57476"/>
        <dbReference type="ChEBI" id="CHEBI:57783"/>
        <dbReference type="ChEBI" id="CHEBI:58349"/>
        <dbReference type="ChEBI" id="CHEBI:537519"/>
        <dbReference type="EC" id="1.1.1.3"/>
    </reaction>
    <physiologicalReaction direction="right-to-left" evidence="26">
        <dbReference type="Rhea" id="RHEA:15763"/>
    </physiologicalReaction>
</comment>
<dbReference type="CDD" id="cd04921">
    <property type="entry name" value="ACT_AKi-HSDH-ThrA-like_1"/>
    <property type="match status" value="1"/>
</dbReference>
<keyword evidence="15 28" id="KW-0418">Kinase</keyword>
<dbReference type="InterPro" id="IPR011147">
    <property type="entry name" value="Bifunc_Aspkin/hSer_DH"/>
</dbReference>
<comment type="function">
    <text evidence="24">Bifunctional aspartate kinase and homoserine dehydrogenase that catalyzes the first and the third steps toward the synthesis of lysine, methionine and threonine from aspartate.</text>
</comment>
<comment type="pathway">
    <text evidence="6">Amino-acid biosynthesis; L-threonine biosynthesis; L-threonine from L-aspartate: step 1/5.</text>
</comment>
<keyword evidence="16" id="KW-0067">ATP-binding</keyword>
<keyword evidence="29" id="KW-1185">Reference proteome</keyword>
<dbReference type="InterPro" id="IPR001048">
    <property type="entry name" value="Asp/Glu/Uridylate_kinase"/>
</dbReference>
<keyword evidence="17" id="KW-0521">NADP</keyword>
<comment type="similarity">
    <text evidence="8">In the N-terminal section; belongs to the aspartokinase family.</text>
</comment>
<dbReference type="Gene3D" id="1.20.120.1320">
    <property type="entry name" value="Aspartokinase, catalytic domain"/>
    <property type="match status" value="1"/>
</dbReference>
<dbReference type="InterPro" id="IPR019811">
    <property type="entry name" value="HDH_CS"/>
</dbReference>
<dbReference type="GO" id="GO:0004072">
    <property type="term" value="F:aspartate kinase activity"/>
    <property type="evidence" value="ECO:0007669"/>
    <property type="project" value="UniProtKB-EC"/>
</dbReference>
<keyword evidence="23" id="KW-0511">Multifunctional enzyme</keyword>
<dbReference type="CDD" id="cd04922">
    <property type="entry name" value="ACT_AKi-HSDH-ThrA_2"/>
    <property type="match status" value="1"/>
</dbReference>
<reference evidence="28" key="1">
    <citation type="submission" date="2023-07" db="EMBL/GenBank/DDBJ databases">
        <title>The genome sequence of Rhodocytophaga aerolata KACC 12507.</title>
        <authorList>
            <person name="Zhang X."/>
        </authorList>
    </citation>
    <scope>NUCLEOTIDE SEQUENCE</scope>
    <source>
        <strain evidence="28">KACC 12507</strain>
    </source>
</reference>
<dbReference type="EMBL" id="JAUKPO010000013">
    <property type="protein sequence ID" value="MDO1448646.1"/>
    <property type="molecule type" value="Genomic_DNA"/>
</dbReference>
<name>A0ABT8RAE7_9BACT</name>
<sequence length="815" mass="89231">MKVLKFGGTSVKSPEMIRKVGSIVKDALAQEPVALVFSAMSGVTDQLANVAMLASQGNDTYIQSFKEIEKRHMSAVSELLPVHNQSYVLADVKVLLNELEDVLQGLFLLKELTPKSRDFVMSFGERLNSSIITEYFKTLGLPAELADCRKLILTDNNFGNAAVNFEVTYKRIADHFNGSANLLIFPGFIGATELNETTTLGRGGSDYTAAIIAAAINASLLEIWTDVDGMMTADPRKVKKTFTLEQLSYKEALELSHFGAKVLYPPSVQPVLAKNIPLKIKNTFNPSAPGTLITEQTGHSNLAIKGISSIDSVALVTLNGSGMVGVSGFAMRLFSALARKRINVILITQASSEHSITVAIAPVDAPAAKQLIEEEFSRELQAGQVEPVVVEEGQSVLAIVGENMRNTPNISGRLFSALGKNGINVRAIAQGSSENNISFVISQTDSRKALNVIHEAFFLSGTKVLNIFLIGTGLVGSTLLEQLQSQADYLLTNHSVEIRVAGVANRRKMFFEEEGIHLSEWKKALESSNEPMERAIFAKKMHELNLRNSILVDCTASAEIVELYEAALKHGISIVTPNKVACSGPYDTYRHLKQLASRRGVKFLYETNVGAGLPVIKTLNDLTQSGDKIIRIEAILSGTLNFLFNEHKAGVSFSSVVKQAQELGYSEPDPRIDMNGVDVARKILILSREAGANLEFSDVVSENFLPDDCRKATSVEEFFQILPRYDEYFENIRRKTESEGRRQRYVAVYENNTAKTGLRTVDQSHPFYQVEGNDNMVLFTTERYKARPLIVKGAGAGAAVTAAGVFADIIRIADF</sequence>
<keyword evidence="10" id="KW-0028">Amino-acid biosynthesis</keyword>
<dbReference type="InterPro" id="IPR036393">
    <property type="entry name" value="AceGlu_kinase-like_sf"/>
</dbReference>
<evidence type="ECO:0000256" key="20">
    <source>
        <dbReference type="ARBA" id="ARBA00023053"/>
    </source>
</evidence>
<comment type="subunit">
    <text evidence="9">Homotetramer.</text>
</comment>
<dbReference type="InterPro" id="IPR049638">
    <property type="entry name" value="AK-HD"/>
</dbReference>
<dbReference type="InterPro" id="IPR042199">
    <property type="entry name" value="AsparK_Bifunc_asparK/hSer_DH"/>
</dbReference>
<evidence type="ECO:0000256" key="7">
    <source>
        <dbReference type="ARBA" id="ARBA00007952"/>
    </source>
</evidence>
<dbReference type="InterPro" id="IPR054352">
    <property type="entry name" value="ACT_Aspartokinase"/>
</dbReference>
<evidence type="ECO:0000256" key="2">
    <source>
        <dbReference type="ARBA" id="ARBA00004766"/>
    </source>
</evidence>
<evidence type="ECO:0000259" key="27">
    <source>
        <dbReference type="PROSITE" id="PS51671"/>
    </source>
</evidence>
<evidence type="ECO:0000256" key="12">
    <source>
        <dbReference type="ARBA" id="ARBA00022697"/>
    </source>
</evidence>
<keyword evidence="20" id="KW-0915">Sodium</keyword>
<proteinExistence type="inferred from homology"/>
<evidence type="ECO:0000256" key="22">
    <source>
        <dbReference type="ARBA" id="ARBA00023167"/>
    </source>
</evidence>
<dbReference type="EC" id="1.1.1.3" evidence="28"/>
<dbReference type="NCBIfam" id="NF006959">
    <property type="entry name" value="PRK09436.1"/>
    <property type="match status" value="1"/>
</dbReference>
<dbReference type="InterPro" id="IPR001342">
    <property type="entry name" value="HDH_cat"/>
</dbReference>
<evidence type="ECO:0000256" key="18">
    <source>
        <dbReference type="ARBA" id="ARBA00023002"/>
    </source>
</evidence>
<dbReference type="Proteomes" id="UP001168528">
    <property type="component" value="Unassembled WGS sequence"/>
</dbReference>
<dbReference type="Gene3D" id="3.40.50.720">
    <property type="entry name" value="NAD(P)-binding Rossmann-like Domain"/>
    <property type="match status" value="1"/>
</dbReference>
<accession>A0ABT8RAE7</accession>
<keyword evidence="19" id="KW-0520">NAD</keyword>
<organism evidence="28 29">
    <name type="scientific">Rhodocytophaga aerolata</name>
    <dbReference type="NCBI Taxonomy" id="455078"/>
    <lineage>
        <taxon>Bacteria</taxon>
        <taxon>Pseudomonadati</taxon>
        <taxon>Bacteroidota</taxon>
        <taxon>Cytophagia</taxon>
        <taxon>Cytophagales</taxon>
        <taxon>Rhodocytophagaceae</taxon>
        <taxon>Rhodocytophaga</taxon>
    </lineage>
</organism>
<dbReference type="NCBIfam" id="TIGR00657">
    <property type="entry name" value="asp_kinases"/>
    <property type="match status" value="1"/>
</dbReference>
<dbReference type="SUPFAM" id="SSF53633">
    <property type="entry name" value="Carbamate kinase-like"/>
    <property type="match status" value="1"/>
</dbReference>
<protein>
    <submittedName>
        <fullName evidence="28">Bifunctional aspartate kinase/homoserine dehydrogenase I</fullName>
        <ecNumber evidence="28">1.1.1.3</ecNumber>
        <ecNumber evidence="28">2.7.2.4</ecNumber>
    </submittedName>
</protein>
<dbReference type="Gene3D" id="3.30.360.10">
    <property type="entry name" value="Dihydrodipicolinate Reductase, domain 2"/>
    <property type="match status" value="1"/>
</dbReference>
<evidence type="ECO:0000256" key="5">
    <source>
        <dbReference type="ARBA" id="ARBA00005062"/>
    </source>
</evidence>
<evidence type="ECO:0000313" key="28">
    <source>
        <dbReference type="EMBL" id="MDO1448646.1"/>
    </source>
</evidence>
<comment type="cofactor">
    <cofactor evidence="1">
        <name>a metal cation</name>
        <dbReference type="ChEBI" id="CHEBI:25213"/>
    </cofactor>
</comment>
<dbReference type="GO" id="GO:0004412">
    <property type="term" value="F:homoserine dehydrogenase activity"/>
    <property type="evidence" value="ECO:0007669"/>
    <property type="project" value="UniProtKB-EC"/>
</dbReference>
<dbReference type="PIRSF" id="PIRSF000727">
    <property type="entry name" value="ThrA"/>
    <property type="match status" value="1"/>
</dbReference>
<dbReference type="PROSITE" id="PS01042">
    <property type="entry name" value="HOMOSER_DHGENASE"/>
    <property type="match status" value="1"/>
</dbReference>
<dbReference type="RefSeq" id="WP_302039446.1">
    <property type="nucleotide sequence ID" value="NZ_JAUKPO010000013.1"/>
</dbReference>
<dbReference type="InterPro" id="IPR045865">
    <property type="entry name" value="ACT-like_dom_sf"/>
</dbReference>
<comment type="caution">
    <text evidence="28">The sequence shown here is derived from an EMBL/GenBank/DDBJ whole genome shotgun (WGS) entry which is preliminary data.</text>
</comment>
<dbReference type="CDD" id="cd04257">
    <property type="entry name" value="AAK_AK-HSDH"/>
    <property type="match status" value="1"/>
</dbReference>
<dbReference type="PANTHER" id="PTHR43070">
    <property type="match status" value="1"/>
</dbReference>
<dbReference type="Pfam" id="PF22468">
    <property type="entry name" value="ACT_9"/>
    <property type="match status" value="2"/>
</dbReference>
<keyword evidence="11 28" id="KW-0808">Transferase</keyword>
<keyword evidence="18 28" id="KW-0560">Oxidoreductase</keyword>
<dbReference type="PROSITE" id="PS00324">
    <property type="entry name" value="ASPARTOKINASE"/>
    <property type="match status" value="1"/>
</dbReference>
<evidence type="ECO:0000256" key="8">
    <source>
        <dbReference type="ARBA" id="ARBA00010046"/>
    </source>
</evidence>
<evidence type="ECO:0000256" key="6">
    <source>
        <dbReference type="ARBA" id="ARBA00005139"/>
    </source>
</evidence>
<evidence type="ECO:0000256" key="24">
    <source>
        <dbReference type="ARBA" id="ARBA00044938"/>
    </source>
</evidence>
<evidence type="ECO:0000256" key="26">
    <source>
        <dbReference type="ARBA" id="ARBA00048841"/>
    </source>
</evidence>
<evidence type="ECO:0000256" key="15">
    <source>
        <dbReference type="ARBA" id="ARBA00022777"/>
    </source>
</evidence>
<keyword evidence="22" id="KW-0486">Methionine biosynthesis</keyword>
<comment type="pathway">
    <text evidence="3">Amino-acid biosynthesis; L-methionine biosynthesis via de novo pathway; L-homoserine from L-aspartate: step 1/3.</text>
</comment>
<dbReference type="InterPro" id="IPR005106">
    <property type="entry name" value="Asp/hSer_DH_NAD-bd"/>
</dbReference>
<evidence type="ECO:0000256" key="23">
    <source>
        <dbReference type="ARBA" id="ARBA00023268"/>
    </source>
</evidence>
<evidence type="ECO:0000256" key="1">
    <source>
        <dbReference type="ARBA" id="ARBA00001920"/>
    </source>
</evidence>
<dbReference type="PROSITE" id="PS51671">
    <property type="entry name" value="ACT"/>
    <property type="match status" value="1"/>
</dbReference>
<dbReference type="SUPFAM" id="SSF51735">
    <property type="entry name" value="NAD(P)-binding Rossmann-fold domains"/>
    <property type="match status" value="1"/>
</dbReference>
<evidence type="ECO:0000256" key="11">
    <source>
        <dbReference type="ARBA" id="ARBA00022679"/>
    </source>
</evidence>
<dbReference type="InterPro" id="IPR018042">
    <property type="entry name" value="Aspartate_kinase_CS"/>
</dbReference>
<evidence type="ECO:0000256" key="3">
    <source>
        <dbReference type="ARBA" id="ARBA00004986"/>
    </source>
</evidence>
<dbReference type="Pfam" id="PF03447">
    <property type="entry name" value="NAD_binding_3"/>
    <property type="match status" value="1"/>
</dbReference>
<evidence type="ECO:0000313" key="29">
    <source>
        <dbReference type="Proteomes" id="UP001168528"/>
    </source>
</evidence>
<comment type="pathway">
    <text evidence="4">Amino-acid biosynthesis; L-threonine biosynthesis; L-threonine from L-aspartate: step 3/5.</text>
</comment>
<dbReference type="Pfam" id="PF00742">
    <property type="entry name" value="Homoserine_dh"/>
    <property type="match status" value="1"/>
</dbReference>
<dbReference type="InterPro" id="IPR002912">
    <property type="entry name" value="ACT_dom"/>
</dbReference>
<evidence type="ECO:0000256" key="4">
    <source>
        <dbReference type="ARBA" id="ARBA00005056"/>
    </source>
</evidence>
<dbReference type="PANTHER" id="PTHR43070:SF3">
    <property type="entry name" value="HOMOSERINE DEHYDROGENASE"/>
    <property type="match status" value="1"/>
</dbReference>
<dbReference type="InterPro" id="IPR036291">
    <property type="entry name" value="NAD(P)-bd_dom_sf"/>
</dbReference>
<keyword evidence="21" id="KW-0457">Lysine biosynthesis</keyword>
<dbReference type="Pfam" id="PF00696">
    <property type="entry name" value="AA_kinase"/>
    <property type="match status" value="1"/>
</dbReference>